<name>A0ABR4M232_9EURO</name>
<sequence length="165" mass="18548">MIIERFTKGGGEECLNDPDGVRCGVTKRLFKAQPLKATSFIVKKGNERDPRCASASANADEARSIIGEFIHNMQDPLPHAYDISGRQRGGGGFEKQQNSMSRQDRCTTEVWNRELGIKFGRCWFRRRGPAMDDAFLNPGSTRLTPNLRIYLITNDELLEGCKPRA</sequence>
<evidence type="ECO:0000313" key="3">
    <source>
        <dbReference type="Proteomes" id="UP001610432"/>
    </source>
</evidence>
<evidence type="ECO:0000256" key="1">
    <source>
        <dbReference type="SAM" id="MobiDB-lite"/>
    </source>
</evidence>
<proteinExistence type="predicted"/>
<dbReference type="RefSeq" id="XP_070889808.1">
    <property type="nucleotide sequence ID" value="XM_071026227.1"/>
</dbReference>
<accession>A0ABR4M232</accession>
<protein>
    <submittedName>
        <fullName evidence="2">Uncharacterized protein</fullName>
    </submittedName>
</protein>
<dbReference type="EMBL" id="JBFXLQ010000005">
    <property type="protein sequence ID" value="KAL2870829.1"/>
    <property type="molecule type" value="Genomic_DNA"/>
</dbReference>
<reference evidence="2 3" key="1">
    <citation type="submission" date="2024-07" db="EMBL/GenBank/DDBJ databases">
        <title>Section-level genome sequencing and comparative genomics of Aspergillus sections Usti and Cavernicolus.</title>
        <authorList>
            <consortium name="Lawrence Berkeley National Laboratory"/>
            <person name="Nybo J.L."/>
            <person name="Vesth T.C."/>
            <person name="Theobald S."/>
            <person name="Frisvad J.C."/>
            <person name="Larsen T.O."/>
            <person name="Kjaerboelling I."/>
            <person name="Rothschild-Mancinelli K."/>
            <person name="Lyhne E.K."/>
            <person name="Kogle M.E."/>
            <person name="Barry K."/>
            <person name="Clum A."/>
            <person name="Na H."/>
            <person name="Ledsgaard L."/>
            <person name="Lin J."/>
            <person name="Lipzen A."/>
            <person name="Kuo A."/>
            <person name="Riley R."/>
            <person name="Mondo S."/>
            <person name="Labutti K."/>
            <person name="Haridas S."/>
            <person name="Pangalinan J."/>
            <person name="Salamov A.A."/>
            <person name="Simmons B.A."/>
            <person name="Magnuson J.K."/>
            <person name="Chen J."/>
            <person name="Drula E."/>
            <person name="Henrissat B."/>
            <person name="Wiebenga A."/>
            <person name="Lubbers R.J."/>
            <person name="Gomes A.C."/>
            <person name="Macurrencykelacurrency M.R."/>
            <person name="Stajich J."/>
            <person name="Grigoriev I.V."/>
            <person name="Mortensen U.H."/>
            <person name="De Vries R.P."/>
            <person name="Baker S.E."/>
            <person name="Andersen M.R."/>
        </authorList>
    </citation>
    <scope>NUCLEOTIDE SEQUENCE [LARGE SCALE GENOMIC DNA]</scope>
    <source>
        <strain evidence="2 3">CBS 449.75</strain>
    </source>
</reference>
<keyword evidence="3" id="KW-1185">Reference proteome</keyword>
<organism evidence="2 3">
    <name type="scientific">Aspergillus lucknowensis</name>
    <dbReference type="NCBI Taxonomy" id="176173"/>
    <lineage>
        <taxon>Eukaryota</taxon>
        <taxon>Fungi</taxon>
        <taxon>Dikarya</taxon>
        <taxon>Ascomycota</taxon>
        <taxon>Pezizomycotina</taxon>
        <taxon>Eurotiomycetes</taxon>
        <taxon>Eurotiomycetidae</taxon>
        <taxon>Eurotiales</taxon>
        <taxon>Aspergillaceae</taxon>
        <taxon>Aspergillus</taxon>
        <taxon>Aspergillus subgen. Nidulantes</taxon>
    </lineage>
</organism>
<dbReference type="Proteomes" id="UP001610432">
    <property type="component" value="Unassembled WGS sequence"/>
</dbReference>
<gene>
    <name evidence="2" type="ORF">BJX67DRAFT_249826</name>
</gene>
<dbReference type="GeneID" id="98141299"/>
<evidence type="ECO:0000313" key="2">
    <source>
        <dbReference type="EMBL" id="KAL2870829.1"/>
    </source>
</evidence>
<feature type="region of interest" description="Disordered" evidence="1">
    <location>
        <begin position="85"/>
        <end position="104"/>
    </location>
</feature>
<comment type="caution">
    <text evidence="2">The sequence shown here is derived from an EMBL/GenBank/DDBJ whole genome shotgun (WGS) entry which is preliminary data.</text>
</comment>